<proteinExistence type="predicted"/>
<evidence type="ECO:0000313" key="1">
    <source>
        <dbReference type="EMBL" id="QUS57143.1"/>
    </source>
</evidence>
<accession>A0ABX8AQ32</accession>
<reference evidence="1 2" key="1">
    <citation type="journal article" date="2021" name="Angew. Chem. Int. Ed. Engl.">
        <title>A novel family of nonribosomal peptides modulate collective behavior in Pseudovibrio bacteria isolated from marine sponges.</title>
        <authorList>
            <person name="Ioca L.P."/>
            <person name="Dai Y."/>
            <person name="Kunakom S."/>
            <person name="Diaz-Espinosa J."/>
            <person name="Krunic A."/>
            <person name="Crnkovic C.M."/>
            <person name="Orjala J."/>
            <person name="Sanchez L.M."/>
            <person name="Ferreira A.G."/>
            <person name="Berlinck R.G.S."/>
            <person name="Eustaquio A.S."/>
        </authorList>
    </citation>
    <scope>NUCLEOTIDE SEQUENCE [LARGE SCALE GENOMIC DNA]</scope>
    <source>
        <strain evidence="1 2">Ab134</strain>
    </source>
</reference>
<name>A0ABX8AQ32_9HYPH</name>
<dbReference type="RefSeq" id="WP_075698270.1">
    <property type="nucleotide sequence ID" value="NZ_CP074126.1"/>
</dbReference>
<sequence>MRRYDDGEFTANEGSRRKQRDAFRKTFFADNGGKKLKDPFDFDPDPTAQLSVVLSLLDKALDLHEGEKSALNAQKSHIASSLLGVPVVGAGKVGRPVLNETITPTVGTSHFLNLWGGKSDA</sequence>
<gene>
    <name evidence="1" type="ORF">KGB56_07065</name>
</gene>
<dbReference type="EMBL" id="CP074126">
    <property type="protein sequence ID" value="QUS57143.1"/>
    <property type="molecule type" value="Genomic_DNA"/>
</dbReference>
<keyword evidence="2" id="KW-1185">Reference proteome</keyword>
<protein>
    <submittedName>
        <fullName evidence="1">Uncharacterized protein</fullName>
    </submittedName>
</protein>
<organism evidence="1 2">
    <name type="scientific">Pseudovibrio brasiliensis</name>
    <dbReference type="NCBI Taxonomy" id="1898042"/>
    <lineage>
        <taxon>Bacteria</taxon>
        <taxon>Pseudomonadati</taxon>
        <taxon>Pseudomonadota</taxon>
        <taxon>Alphaproteobacteria</taxon>
        <taxon>Hyphomicrobiales</taxon>
        <taxon>Stappiaceae</taxon>
        <taxon>Pseudovibrio</taxon>
    </lineage>
</organism>
<evidence type="ECO:0000313" key="2">
    <source>
        <dbReference type="Proteomes" id="UP000680706"/>
    </source>
</evidence>
<dbReference type="Proteomes" id="UP000680706">
    <property type="component" value="Chromosome"/>
</dbReference>